<sequence length="41" mass="4451">MNSNGSNTGPPWPFTLFMGLVAVELVVGFILGFLYITGNLY</sequence>
<comment type="caution">
    <text evidence="2">The sequence shown here is derived from an EMBL/GenBank/DDBJ whole genome shotgun (WGS) entry which is preliminary data.</text>
</comment>
<protein>
    <submittedName>
        <fullName evidence="2">Uncharacterized protein</fullName>
    </submittedName>
</protein>
<keyword evidence="1" id="KW-0472">Membrane</keyword>
<feature type="transmembrane region" description="Helical" evidence="1">
    <location>
        <begin position="12"/>
        <end position="36"/>
    </location>
</feature>
<evidence type="ECO:0000256" key="1">
    <source>
        <dbReference type="SAM" id="Phobius"/>
    </source>
</evidence>
<keyword evidence="1" id="KW-0812">Transmembrane</keyword>
<reference evidence="2" key="1">
    <citation type="journal article" date="2015" name="Nature">
        <title>Complex archaea that bridge the gap between prokaryotes and eukaryotes.</title>
        <authorList>
            <person name="Spang A."/>
            <person name="Saw J.H."/>
            <person name="Jorgensen S.L."/>
            <person name="Zaremba-Niedzwiedzka K."/>
            <person name="Martijn J."/>
            <person name="Lind A.E."/>
            <person name="van Eijk R."/>
            <person name="Schleper C."/>
            <person name="Guy L."/>
            <person name="Ettema T.J."/>
        </authorList>
    </citation>
    <scope>NUCLEOTIDE SEQUENCE</scope>
</reference>
<gene>
    <name evidence="2" type="ORF">LCGC14_2834580</name>
</gene>
<dbReference type="AlphaFoldDB" id="A0A0F9ALF5"/>
<proteinExistence type="predicted"/>
<name>A0A0F9ALF5_9ZZZZ</name>
<evidence type="ECO:0000313" key="2">
    <source>
        <dbReference type="EMBL" id="KKK79329.1"/>
    </source>
</evidence>
<accession>A0A0F9ALF5</accession>
<dbReference type="EMBL" id="LAZR01054077">
    <property type="protein sequence ID" value="KKK79329.1"/>
    <property type="molecule type" value="Genomic_DNA"/>
</dbReference>
<organism evidence="2">
    <name type="scientific">marine sediment metagenome</name>
    <dbReference type="NCBI Taxonomy" id="412755"/>
    <lineage>
        <taxon>unclassified sequences</taxon>
        <taxon>metagenomes</taxon>
        <taxon>ecological metagenomes</taxon>
    </lineage>
</organism>
<keyword evidence="1" id="KW-1133">Transmembrane helix</keyword>